<dbReference type="EMBL" id="JBFSOO010000009">
    <property type="protein sequence ID" value="MEZ6854232.1"/>
    <property type="molecule type" value="Genomic_DNA"/>
</dbReference>
<dbReference type="InterPro" id="IPR001296">
    <property type="entry name" value="Glyco_trans_1"/>
</dbReference>
<dbReference type="InterPro" id="IPR028098">
    <property type="entry name" value="Glyco_trans_4-like_N"/>
</dbReference>
<dbReference type="Pfam" id="PF00534">
    <property type="entry name" value="Glycos_transf_1"/>
    <property type="match status" value="1"/>
</dbReference>
<feature type="domain" description="Glycosyl transferase family 1" evidence="1">
    <location>
        <begin position="221"/>
        <end position="372"/>
    </location>
</feature>
<dbReference type="PANTHER" id="PTHR45947:SF3">
    <property type="entry name" value="SULFOQUINOVOSYL TRANSFERASE SQD2"/>
    <property type="match status" value="1"/>
</dbReference>
<dbReference type="CDD" id="cd03794">
    <property type="entry name" value="GT4_WbuB-like"/>
    <property type="match status" value="1"/>
</dbReference>
<reference evidence="3 4" key="1">
    <citation type="submission" date="2024-07" db="EMBL/GenBank/DDBJ databases">
        <title>Active virus-host system and metabolic interactions in a Lokiarchaeon culture.</title>
        <authorList>
            <person name="Ponce Toledo R.I."/>
            <person name="Rodrigues Oliveira T."/>
            <person name="Schleper C."/>
        </authorList>
    </citation>
    <scope>NUCLEOTIDE SEQUENCE [LARGE SCALE GENOMIC DNA]</scope>
    <source>
        <strain evidence="3 4">B35</strain>
    </source>
</reference>
<keyword evidence="4" id="KW-1185">Reference proteome</keyword>
<comment type="caution">
    <text evidence="3">The sequence shown here is derived from an EMBL/GenBank/DDBJ whole genome shotgun (WGS) entry which is preliminary data.</text>
</comment>
<evidence type="ECO:0000313" key="4">
    <source>
        <dbReference type="Proteomes" id="UP001568358"/>
    </source>
</evidence>
<dbReference type="Gene3D" id="3.40.50.2000">
    <property type="entry name" value="Glycogen Phosphorylase B"/>
    <property type="match status" value="2"/>
</dbReference>
<dbReference type="RefSeq" id="WP_371150772.1">
    <property type="nucleotide sequence ID" value="NZ_JBFSOO010000009.1"/>
</dbReference>
<accession>A0ABV4JW08</accession>
<sequence length="392" mass="44237">MKILVLSFYYPPDLCAGSFRCVAFVDALKKTLPEDSSIDVITTFPNRYRSFEQQAEEHEQQDGVTIHRIHLPVHKSGMLDQSKAFFTYAARAFALVKTEQYDLVVGTSSRLLTATLASFVSRYHNIPLYLDIRDIFVDTIKDVLPRRIATVAKPVFSLVEKWTMRRADKINLVSEGFKEYFRQRYPDKKLSFYPNGIDSVFLKAPQSVEGELKQSELCIRIVYAGNIGEGQGLHSIVPQLAKRIGDTGIIQIIGDGGRKTQLEQEIVKLGVNNVELCSPVNRDELLNVYRNADVLFLHLNEYDAFKKVLPSKLFEYAALGKPILAGVAGYAAQFVKQEIKNAVVFSPCDVEAAATVFQQLKIEETPRPDFIQKFSREKIMCQLAADVVRIVS</sequence>
<organism evidence="3 4">
    <name type="scientific">Halodesulfovibrio aestuarii</name>
    <dbReference type="NCBI Taxonomy" id="126333"/>
    <lineage>
        <taxon>Bacteria</taxon>
        <taxon>Pseudomonadati</taxon>
        <taxon>Thermodesulfobacteriota</taxon>
        <taxon>Desulfovibrionia</taxon>
        <taxon>Desulfovibrionales</taxon>
        <taxon>Desulfovibrionaceae</taxon>
        <taxon>Halodesulfovibrio</taxon>
    </lineage>
</organism>
<dbReference type="Proteomes" id="UP001568358">
    <property type="component" value="Unassembled WGS sequence"/>
</dbReference>
<dbReference type="Pfam" id="PF13579">
    <property type="entry name" value="Glyco_trans_4_4"/>
    <property type="match status" value="1"/>
</dbReference>
<proteinExistence type="predicted"/>
<dbReference type="PANTHER" id="PTHR45947">
    <property type="entry name" value="SULFOQUINOVOSYL TRANSFERASE SQD2"/>
    <property type="match status" value="1"/>
</dbReference>
<feature type="domain" description="Glycosyltransferase subfamily 4-like N-terminal" evidence="2">
    <location>
        <begin position="54"/>
        <end position="196"/>
    </location>
</feature>
<evidence type="ECO:0000259" key="2">
    <source>
        <dbReference type="Pfam" id="PF13579"/>
    </source>
</evidence>
<name>A0ABV4JW08_9BACT</name>
<evidence type="ECO:0000313" key="3">
    <source>
        <dbReference type="EMBL" id="MEZ6854232.1"/>
    </source>
</evidence>
<dbReference type="InterPro" id="IPR050194">
    <property type="entry name" value="Glycosyltransferase_grp1"/>
</dbReference>
<evidence type="ECO:0000259" key="1">
    <source>
        <dbReference type="Pfam" id="PF00534"/>
    </source>
</evidence>
<protein>
    <submittedName>
        <fullName evidence="3">Glycosyltransferase family 4 protein</fullName>
    </submittedName>
</protein>
<gene>
    <name evidence="3" type="ORF">AB2Z07_11950</name>
</gene>
<dbReference type="SUPFAM" id="SSF53756">
    <property type="entry name" value="UDP-Glycosyltransferase/glycogen phosphorylase"/>
    <property type="match status" value="1"/>
</dbReference>